<reference evidence="1" key="1">
    <citation type="submission" date="2016-08" db="EMBL/GenBank/DDBJ databases">
        <authorList>
            <person name="Seilhamer J.J."/>
        </authorList>
    </citation>
    <scope>NUCLEOTIDE SEQUENCE</scope>
    <source>
        <strain evidence="1">86</strain>
    </source>
</reference>
<name>A0A212LUW3_9FIRM</name>
<proteinExistence type="predicted"/>
<gene>
    <name evidence="1" type="ORF">KL86SPO_31470</name>
</gene>
<dbReference type="AlphaFoldDB" id="A0A212LUW3"/>
<dbReference type="EMBL" id="FMJE01000003">
    <property type="protein sequence ID" value="SCM81291.1"/>
    <property type="molecule type" value="Genomic_DNA"/>
</dbReference>
<accession>A0A212LUW3</accession>
<sequence>MHQENIFIFLKIINPKMGLKPYLKLSLLYHNN</sequence>
<protein>
    <submittedName>
        <fullName evidence="1">Uncharacterized protein</fullName>
    </submittedName>
</protein>
<organism evidence="1">
    <name type="scientific">uncultured Sporomusa sp</name>
    <dbReference type="NCBI Taxonomy" id="307249"/>
    <lineage>
        <taxon>Bacteria</taxon>
        <taxon>Bacillati</taxon>
        <taxon>Bacillota</taxon>
        <taxon>Negativicutes</taxon>
        <taxon>Selenomonadales</taxon>
        <taxon>Sporomusaceae</taxon>
        <taxon>Sporomusa</taxon>
        <taxon>environmental samples</taxon>
    </lineage>
</organism>
<evidence type="ECO:0000313" key="1">
    <source>
        <dbReference type="EMBL" id="SCM81291.1"/>
    </source>
</evidence>